<comment type="subcellular location">
    <subcellularLocation>
        <location evidence="6">Nucleus outer membrane</location>
        <topology evidence="6">Single-pass membrane protein</topology>
    </subcellularLocation>
</comment>
<keyword evidence="5" id="KW-0539">Nucleus</keyword>
<gene>
    <name evidence="8" type="ORF">IMSHALPRED_002791</name>
</gene>
<dbReference type="Proteomes" id="UP000664534">
    <property type="component" value="Unassembled WGS sequence"/>
</dbReference>
<dbReference type="EMBL" id="CAJPDT010000151">
    <property type="protein sequence ID" value="CAF9941570.1"/>
    <property type="molecule type" value="Genomic_DNA"/>
</dbReference>
<feature type="transmembrane region" description="Helical" evidence="7">
    <location>
        <begin position="115"/>
        <end position="138"/>
    </location>
</feature>
<evidence type="ECO:0000256" key="2">
    <source>
        <dbReference type="ARBA" id="ARBA00022692"/>
    </source>
</evidence>
<proteinExistence type="inferred from homology"/>
<comment type="caution">
    <text evidence="8">The sequence shown here is derived from an EMBL/GenBank/DDBJ whole genome shotgun (WGS) entry which is preliminary data.</text>
</comment>
<evidence type="ECO:0000256" key="6">
    <source>
        <dbReference type="ARBA" id="ARBA00034303"/>
    </source>
</evidence>
<evidence type="ECO:0000256" key="4">
    <source>
        <dbReference type="ARBA" id="ARBA00023136"/>
    </source>
</evidence>
<accession>A0A8H3PJ98</accession>
<keyword evidence="2 7" id="KW-0812">Transmembrane</keyword>
<evidence type="ECO:0000256" key="7">
    <source>
        <dbReference type="SAM" id="Phobius"/>
    </source>
</evidence>
<dbReference type="PANTHER" id="PTHR12265:SF30">
    <property type="entry name" value="TRANSMEMBRANE PROTEIN 53"/>
    <property type="match status" value="1"/>
</dbReference>
<keyword evidence="3 7" id="KW-1133">Transmembrane helix</keyword>
<dbReference type="Pfam" id="PF05705">
    <property type="entry name" value="DUF829"/>
    <property type="match status" value="1"/>
</dbReference>
<dbReference type="AlphaFoldDB" id="A0A8H3PJ98"/>
<keyword evidence="9" id="KW-1185">Reference proteome</keyword>
<keyword evidence="4 7" id="KW-0472">Membrane</keyword>
<evidence type="ECO:0000256" key="3">
    <source>
        <dbReference type="ARBA" id="ARBA00022989"/>
    </source>
</evidence>
<dbReference type="InterPro" id="IPR008547">
    <property type="entry name" value="DUF829_TMEM53"/>
</dbReference>
<name>A0A8H3PJ98_9LECA</name>
<dbReference type="PANTHER" id="PTHR12265">
    <property type="entry name" value="TRANSMEMBRANE PROTEIN 53"/>
    <property type="match status" value="1"/>
</dbReference>
<organism evidence="8 9">
    <name type="scientific">Imshaugia aleurites</name>
    <dbReference type="NCBI Taxonomy" id="172621"/>
    <lineage>
        <taxon>Eukaryota</taxon>
        <taxon>Fungi</taxon>
        <taxon>Dikarya</taxon>
        <taxon>Ascomycota</taxon>
        <taxon>Pezizomycotina</taxon>
        <taxon>Lecanoromycetes</taxon>
        <taxon>OSLEUM clade</taxon>
        <taxon>Lecanoromycetidae</taxon>
        <taxon>Lecanorales</taxon>
        <taxon>Lecanorineae</taxon>
        <taxon>Parmeliaceae</taxon>
        <taxon>Imshaugia</taxon>
    </lineage>
</organism>
<evidence type="ECO:0000256" key="1">
    <source>
        <dbReference type="ARBA" id="ARBA00007387"/>
    </source>
</evidence>
<evidence type="ECO:0000313" key="9">
    <source>
        <dbReference type="Proteomes" id="UP000664534"/>
    </source>
</evidence>
<sequence>MFAPAAAAVLDTLAECKDRSLPQPKAPPNGSLDEEKTSLRIRSFMPSSSHAKPKVLLHIFSNGGMNSVTHLLHGLRSRMDEPLVLRGMIFDSCPGKGTSYWQTFNAILLAFPKNIVWRFLAALAVHCCLIFFAVYIACGNESPAAFWQRTPLEENRPARGAFYLFSKEDRMIEWTDVEQHAEEARRKGWRVKEVLFEGSGHCAHLTMDRGRYIEAVNSVWESD</sequence>
<dbReference type="InterPro" id="IPR029058">
    <property type="entry name" value="AB_hydrolase_fold"/>
</dbReference>
<dbReference type="GO" id="GO:0005640">
    <property type="term" value="C:nuclear outer membrane"/>
    <property type="evidence" value="ECO:0007669"/>
    <property type="project" value="UniProtKB-SubCell"/>
</dbReference>
<comment type="similarity">
    <text evidence="1">Belongs to the TMEM53 family.</text>
</comment>
<dbReference type="OrthoDB" id="77878at2759"/>
<reference evidence="8" key="1">
    <citation type="submission" date="2021-03" db="EMBL/GenBank/DDBJ databases">
        <authorList>
            <person name="Tagirdzhanova G."/>
        </authorList>
    </citation>
    <scope>NUCLEOTIDE SEQUENCE</scope>
</reference>
<evidence type="ECO:0000313" key="8">
    <source>
        <dbReference type="EMBL" id="CAF9941570.1"/>
    </source>
</evidence>
<protein>
    <submittedName>
        <fullName evidence="8">Uncharacterized protein</fullName>
    </submittedName>
</protein>
<evidence type="ECO:0000256" key="5">
    <source>
        <dbReference type="ARBA" id="ARBA00023242"/>
    </source>
</evidence>
<dbReference type="SUPFAM" id="SSF53474">
    <property type="entry name" value="alpha/beta-Hydrolases"/>
    <property type="match status" value="1"/>
</dbReference>